<accession>A0A6L5B7B1</accession>
<organism evidence="2 3">
    <name type="scientific">Apium graveolens</name>
    <name type="common">Celery</name>
    <dbReference type="NCBI Taxonomy" id="4045"/>
    <lineage>
        <taxon>Eukaryota</taxon>
        <taxon>Viridiplantae</taxon>
        <taxon>Streptophyta</taxon>
        <taxon>Embryophyta</taxon>
        <taxon>Tracheophyta</taxon>
        <taxon>Spermatophyta</taxon>
        <taxon>Magnoliopsida</taxon>
        <taxon>eudicotyledons</taxon>
        <taxon>Gunneridae</taxon>
        <taxon>Pentapetalae</taxon>
        <taxon>asterids</taxon>
        <taxon>campanulids</taxon>
        <taxon>Apiales</taxon>
        <taxon>Apiaceae</taxon>
        <taxon>Apioideae</taxon>
        <taxon>apioid superclade</taxon>
        <taxon>Apieae</taxon>
        <taxon>Apium</taxon>
    </lineage>
</organism>
<gene>
    <name evidence="2" type="ORF">AG4045_016313</name>
</gene>
<dbReference type="InterPro" id="IPR041266">
    <property type="entry name" value="EDS1_EP"/>
</dbReference>
<dbReference type="Pfam" id="PF18117">
    <property type="entry name" value="EDS1_EP"/>
    <property type="match status" value="1"/>
</dbReference>
<dbReference type="PANTHER" id="PTHR46898:SF3">
    <property type="entry name" value="FUNGAL LIPASE-LIKE DOMAIN-CONTAINING PROTEIN"/>
    <property type="match status" value="1"/>
</dbReference>
<reference evidence="2" key="1">
    <citation type="submission" date="2020-01" db="EMBL/GenBank/DDBJ databases">
        <title>The Celery Genome Sequence Reveals Sequential Paleo-tetraploidization, Resistance Gene Elimination, Karyotype Evolution, and Functional Innovation in Apiales.</title>
        <authorList>
            <person name="Song X."/>
        </authorList>
    </citation>
    <scope>NUCLEOTIDE SEQUENCE</scope>
    <source>
        <tissue evidence="2">Leaf</tissue>
    </source>
</reference>
<sequence length="143" mass="16885">MKCRVLQSLQRTEGLLSQRRSEHYVLLEKWLQVEEPSSRRRKNACSFNEDSCFWAHVEEALISLELLKDEEICPVVEADVYKKMEKFEEYVMESIAKLMVDPEIFLEGSSFRTWWSMYSSKKGSTYQCPLANYMKNESSRAYA</sequence>
<dbReference type="GO" id="GO:0052689">
    <property type="term" value="F:carboxylic ester hydrolase activity"/>
    <property type="evidence" value="ECO:0007669"/>
    <property type="project" value="InterPro"/>
</dbReference>
<protein>
    <recommendedName>
        <fullName evidence="1">EDS1 EP domain-containing protein</fullName>
    </recommendedName>
</protein>
<dbReference type="GO" id="GO:0006952">
    <property type="term" value="P:defense response"/>
    <property type="evidence" value="ECO:0007669"/>
    <property type="project" value="InterPro"/>
</dbReference>
<evidence type="ECO:0000313" key="3">
    <source>
        <dbReference type="Proteomes" id="UP000593563"/>
    </source>
</evidence>
<dbReference type="PANTHER" id="PTHR46898">
    <property type="entry name" value="SENESCENCE-ASSOCIATED CARBOXYLESTERASE 101"/>
    <property type="match status" value="1"/>
</dbReference>
<evidence type="ECO:0000313" key="2">
    <source>
        <dbReference type="EMBL" id="KAF1001551.1"/>
    </source>
</evidence>
<dbReference type="AlphaFoldDB" id="A0A6L5B7B1"/>
<keyword evidence="3" id="KW-1185">Reference proteome</keyword>
<comment type="caution">
    <text evidence="2">The sequence shown here is derived from an EMBL/GenBank/DDBJ whole genome shotgun (WGS) entry which is preliminary data.</text>
</comment>
<feature type="domain" description="EDS1 EP" evidence="1">
    <location>
        <begin position="15"/>
        <end position="132"/>
    </location>
</feature>
<proteinExistence type="predicted"/>
<dbReference type="EMBL" id="WRXP01003833">
    <property type="protein sequence ID" value="KAF1001551.1"/>
    <property type="molecule type" value="Genomic_DNA"/>
</dbReference>
<dbReference type="InterPro" id="IPR044603">
    <property type="entry name" value="SAG101-like"/>
</dbReference>
<dbReference type="Proteomes" id="UP000593563">
    <property type="component" value="Unassembled WGS sequence"/>
</dbReference>
<evidence type="ECO:0000259" key="1">
    <source>
        <dbReference type="Pfam" id="PF18117"/>
    </source>
</evidence>
<name>A0A6L5B7B1_APIGR</name>